<protein>
    <submittedName>
        <fullName evidence="1">Uncharacterized protein</fullName>
    </submittedName>
</protein>
<dbReference type="Proteomes" id="UP000095192">
    <property type="component" value="Unassembled WGS sequence"/>
</dbReference>
<dbReference type="EMBL" id="JROU02002204">
    <property type="protein sequence ID" value="OEH73931.1"/>
    <property type="molecule type" value="Genomic_DNA"/>
</dbReference>
<organism evidence="1 2">
    <name type="scientific">Cyclospora cayetanensis</name>
    <dbReference type="NCBI Taxonomy" id="88456"/>
    <lineage>
        <taxon>Eukaryota</taxon>
        <taxon>Sar</taxon>
        <taxon>Alveolata</taxon>
        <taxon>Apicomplexa</taxon>
        <taxon>Conoidasida</taxon>
        <taxon>Coccidia</taxon>
        <taxon>Eucoccidiorida</taxon>
        <taxon>Eimeriorina</taxon>
        <taxon>Eimeriidae</taxon>
        <taxon>Cyclospora</taxon>
    </lineage>
</organism>
<accession>A0A1D3CRW4</accession>
<dbReference type="InParanoid" id="A0A1D3CRW4"/>
<sequence length="455" mass="47450">MQQLFAAELLMQLPPVRRPCVVLAASAALRVGPAAQLLQQWRSCSSVLLLLIDPSFAAAGDISRPPPAAQQAVLKAQLARELATLQRRHSGKQKALVASRDSGTQSLAAAMEALARQLAVAVCGSLLWPFFYGESFLGPLMMHEQNQQEAAATASTAPAVSGDLNIQLAAIPLDFRLTAADVSLLVQQRAAPTASVALPPSFFGYFPASACVTTAEPKQPRLLQLMQPTALLPLERRVCLSDAALLSRQFSLLQLSAEGLSLVAHEAPVAPPPAGAPCKASCGGNGVKNQQRVSIAPVAEGALLYCKANGATLFPPAAANGAAIRPAAVAASESCRCPSLLFGQPALHEVEKLLRQKGFKDAHRASAESAAGAHSCSLLASQIPSTAAAEAAALATTQIRVPSLKASLVHYPCCGVIDVYTSEKAARALLRQLLQQVLLQATLHEAACSNSPVSQ</sequence>
<reference evidence="1 2" key="1">
    <citation type="journal article" date="2016" name="BMC Genomics">
        <title>Comparative genomics reveals Cyclospora cayetanensis possesses coccidia-like metabolism and invasion components but unique surface antigens.</title>
        <authorList>
            <person name="Liu S."/>
            <person name="Wang L."/>
            <person name="Zheng H."/>
            <person name="Xu Z."/>
            <person name="Roellig D.M."/>
            <person name="Li N."/>
            <person name="Frace M.A."/>
            <person name="Tang K."/>
            <person name="Arrowood M.J."/>
            <person name="Moss D.M."/>
            <person name="Zhang L."/>
            <person name="Feng Y."/>
            <person name="Xiao L."/>
        </authorList>
    </citation>
    <scope>NUCLEOTIDE SEQUENCE [LARGE SCALE GENOMIC DNA]</scope>
    <source>
        <strain evidence="1 2">CHN_HEN01</strain>
    </source>
</reference>
<proteinExistence type="predicted"/>
<name>A0A1D3CRW4_9EIME</name>
<evidence type="ECO:0000313" key="1">
    <source>
        <dbReference type="EMBL" id="OEH73931.1"/>
    </source>
</evidence>
<evidence type="ECO:0000313" key="2">
    <source>
        <dbReference type="Proteomes" id="UP000095192"/>
    </source>
</evidence>
<gene>
    <name evidence="1" type="ORF">cyc_07874</name>
</gene>
<comment type="caution">
    <text evidence="1">The sequence shown here is derived from an EMBL/GenBank/DDBJ whole genome shotgun (WGS) entry which is preliminary data.</text>
</comment>
<keyword evidence="2" id="KW-1185">Reference proteome</keyword>
<dbReference type="VEuPathDB" id="ToxoDB:cyc_07874"/>
<dbReference type="AlphaFoldDB" id="A0A1D3CRW4"/>